<reference evidence="5" key="1">
    <citation type="submission" date="2016-10" db="EMBL/GenBank/DDBJ databases">
        <authorList>
            <person name="Varghese N."/>
            <person name="Submissions S."/>
        </authorList>
    </citation>
    <scope>NUCLEOTIDE SEQUENCE [LARGE SCALE GENOMIC DNA]</scope>
    <source>
        <strain evidence="5">UNC267MFSha1.1M11</strain>
    </source>
</reference>
<comment type="cofactor">
    <cofactor evidence="1">
        <name>pyridoxal 5'-phosphate</name>
        <dbReference type="ChEBI" id="CHEBI:597326"/>
    </cofactor>
</comment>
<feature type="domain" description="Orn/DAP/Arg decarboxylase 2 N-terminal" evidence="3">
    <location>
        <begin position="59"/>
        <end position="164"/>
    </location>
</feature>
<dbReference type="PANTHER" id="PTHR43727:SF2">
    <property type="entry name" value="GROUP IV DECARBOXYLASE"/>
    <property type="match status" value="1"/>
</dbReference>
<dbReference type="AlphaFoldDB" id="A0A1G4WUF0"/>
<dbReference type="SUPFAM" id="SSF51419">
    <property type="entry name" value="PLP-binding barrel"/>
    <property type="match status" value="1"/>
</dbReference>
<dbReference type="Pfam" id="PF02784">
    <property type="entry name" value="Orn_Arg_deC_N"/>
    <property type="match status" value="1"/>
</dbReference>
<organism evidence="4 5">
    <name type="scientific">Mycolicibacterium fluoranthenivorans</name>
    <dbReference type="NCBI Taxonomy" id="258505"/>
    <lineage>
        <taxon>Bacteria</taxon>
        <taxon>Bacillati</taxon>
        <taxon>Actinomycetota</taxon>
        <taxon>Actinomycetes</taxon>
        <taxon>Mycobacteriales</taxon>
        <taxon>Mycobacteriaceae</taxon>
        <taxon>Mycolicibacterium</taxon>
    </lineage>
</organism>
<name>A0A1G4WUF0_9MYCO</name>
<dbReference type="InterPro" id="IPR009006">
    <property type="entry name" value="Ala_racemase/Decarboxylase_C"/>
</dbReference>
<dbReference type="STRING" id="1502745.SAMN02799620_04870"/>
<dbReference type="RefSeq" id="WP_090362424.1">
    <property type="nucleotide sequence ID" value="NZ_FMUB01000011.1"/>
</dbReference>
<evidence type="ECO:0000256" key="2">
    <source>
        <dbReference type="ARBA" id="ARBA00022898"/>
    </source>
</evidence>
<evidence type="ECO:0000259" key="3">
    <source>
        <dbReference type="Pfam" id="PF02784"/>
    </source>
</evidence>
<keyword evidence="2" id="KW-0663">Pyridoxal phosphate</keyword>
<dbReference type="InterPro" id="IPR022644">
    <property type="entry name" value="De-COase2_N"/>
</dbReference>
<dbReference type="Proteomes" id="UP000199707">
    <property type="component" value="Unassembled WGS sequence"/>
</dbReference>
<evidence type="ECO:0000313" key="5">
    <source>
        <dbReference type="Proteomes" id="UP000199707"/>
    </source>
</evidence>
<proteinExistence type="predicted"/>
<sequence>MTLLDAVHSLRRAAPQRIDPAVWPVTTQVDVDGRLCVGGVPLTEVADQFGAPALVLDEAEFRYRARRYRVQLPERRTVYAGHALLSREVARWVAEEGLGLAVRNPAELAVGVAGGVDTSRIVARGCARTTADLRATAGVGRMVIGCGTEIALLASQLSRPQQVLVDSADLAARVLHQPMLRLAGLHCRAGEIKQALAEMAEIRDRHDIELPELNIGEVDADDSAADLTELDEAIDLALDESCAAARFPRPIVVVEPGHAITARAMVSCARVVAVRDGVVTVDGAAPPVNRQSVAVANRHPLGSTRPVTVLGRAGEVICAQVILPADLHPGDLLAVAGPAARGDALTTRPPVVVVRDGRAHLSVRRETIDDLLARDVG</sequence>
<gene>
    <name evidence="4" type="ORF">SAMN02799620_04870</name>
</gene>
<dbReference type="GO" id="GO:0009089">
    <property type="term" value="P:lysine biosynthetic process via diaminopimelate"/>
    <property type="evidence" value="ECO:0007669"/>
    <property type="project" value="TreeGrafter"/>
</dbReference>
<dbReference type="SUPFAM" id="SSF50621">
    <property type="entry name" value="Alanine racemase C-terminal domain-like"/>
    <property type="match status" value="1"/>
</dbReference>
<dbReference type="Gene3D" id="3.20.20.10">
    <property type="entry name" value="Alanine racemase"/>
    <property type="match status" value="1"/>
</dbReference>
<dbReference type="PANTHER" id="PTHR43727">
    <property type="entry name" value="DIAMINOPIMELATE DECARBOXYLASE"/>
    <property type="match status" value="1"/>
</dbReference>
<dbReference type="Gene3D" id="2.40.37.10">
    <property type="entry name" value="Lyase, Ornithine Decarboxylase, Chain A, domain 1"/>
    <property type="match status" value="1"/>
</dbReference>
<accession>A0A1G4WUF0</accession>
<dbReference type="EMBL" id="FMUB01000011">
    <property type="protein sequence ID" value="SCX29695.1"/>
    <property type="molecule type" value="Genomic_DNA"/>
</dbReference>
<evidence type="ECO:0000256" key="1">
    <source>
        <dbReference type="ARBA" id="ARBA00001933"/>
    </source>
</evidence>
<dbReference type="InterPro" id="IPR029066">
    <property type="entry name" value="PLP-binding_barrel"/>
</dbReference>
<protein>
    <submittedName>
        <fullName evidence="4">Diaminopimelate decarboxylase</fullName>
    </submittedName>
</protein>
<evidence type="ECO:0000313" key="4">
    <source>
        <dbReference type="EMBL" id="SCX29695.1"/>
    </source>
</evidence>
<dbReference type="GO" id="GO:0008836">
    <property type="term" value="F:diaminopimelate decarboxylase activity"/>
    <property type="evidence" value="ECO:0007669"/>
    <property type="project" value="TreeGrafter"/>
</dbReference>